<protein>
    <submittedName>
        <fullName evidence="3">Cupin domain-containing protein</fullName>
    </submittedName>
</protein>
<dbReference type="PANTHER" id="PTHR35848:SF9">
    <property type="entry name" value="SLL1358 PROTEIN"/>
    <property type="match status" value="1"/>
</dbReference>
<accession>A0A1I2UQV5</accession>
<dbReference type="InterPro" id="IPR051610">
    <property type="entry name" value="GPI/OXD"/>
</dbReference>
<evidence type="ECO:0000313" key="3">
    <source>
        <dbReference type="EMBL" id="SFG78087.1"/>
    </source>
</evidence>
<dbReference type="GO" id="GO:0046872">
    <property type="term" value="F:metal ion binding"/>
    <property type="evidence" value="ECO:0007669"/>
    <property type="project" value="UniProtKB-KW"/>
</dbReference>
<dbReference type="OrthoDB" id="305577at2157"/>
<dbReference type="InterPro" id="IPR013096">
    <property type="entry name" value="Cupin_2"/>
</dbReference>
<keyword evidence="1" id="KW-0479">Metal-binding</keyword>
<proteinExistence type="predicted"/>
<feature type="domain" description="Cupin type-2" evidence="2">
    <location>
        <begin position="36"/>
        <end position="98"/>
    </location>
</feature>
<dbReference type="STRING" id="553467.SAMN04488063_2919"/>
<dbReference type="EMBL" id="FOOQ01000004">
    <property type="protein sequence ID" value="SFG78087.1"/>
    <property type="molecule type" value="Genomic_DNA"/>
</dbReference>
<dbReference type="InterPro" id="IPR014710">
    <property type="entry name" value="RmlC-like_jellyroll"/>
</dbReference>
<dbReference type="Gene3D" id="2.60.120.10">
    <property type="entry name" value="Jelly Rolls"/>
    <property type="match status" value="1"/>
</dbReference>
<evidence type="ECO:0000313" key="4">
    <source>
        <dbReference type="Proteomes" id="UP000198876"/>
    </source>
</evidence>
<reference evidence="4" key="1">
    <citation type="submission" date="2016-10" db="EMBL/GenBank/DDBJ databases">
        <authorList>
            <person name="Varghese N."/>
            <person name="Submissions S."/>
        </authorList>
    </citation>
    <scope>NUCLEOTIDE SEQUENCE [LARGE SCALE GENOMIC DNA]</scope>
    <source>
        <strain evidence="4">CGMCC 1.7739</strain>
    </source>
</reference>
<organism evidence="3 4">
    <name type="scientific">Halopelagius inordinatus</name>
    <dbReference type="NCBI Taxonomy" id="553467"/>
    <lineage>
        <taxon>Archaea</taxon>
        <taxon>Methanobacteriati</taxon>
        <taxon>Methanobacteriota</taxon>
        <taxon>Stenosarchaea group</taxon>
        <taxon>Halobacteria</taxon>
        <taxon>Halobacteriales</taxon>
        <taxon>Haloferacaceae</taxon>
    </lineage>
</organism>
<evidence type="ECO:0000256" key="1">
    <source>
        <dbReference type="ARBA" id="ARBA00022723"/>
    </source>
</evidence>
<keyword evidence="4" id="KW-1185">Reference proteome</keyword>
<sequence length="106" mass="11443">MSHTTVAYEDVDPVGGGLHFLRDELDCENLGFSVLEADPGWVGKEHDHAEDGQEEVYFLVDGEATLTVDGDEVRMKAGEAVRIPPEATRQLENGSVESTFVLAGAP</sequence>
<gene>
    <name evidence="3" type="ORF">SAMN04488063_2919</name>
</gene>
<dbReference type="RefSeq" id="WP_092893298.1">
    <property type="nucleotide sequence ID" value="NZ_FOOQ01000004.1"/>
</dbReference>
<dbReference type="Pfam" id="PF07883">
    <property type="entry name" value="Cupin_2"/>
    <property type="match status" value="1"/>
</dbReference>
<dbReference type="InterPro" id="IPR011051">
    <property type="entry name" value="RmlC_Cupin_sf"/>
</dbReference>
<dbReference type="AlphaFoldDB" id="A0A1I2UQV5"/>
<dbReference type="Proteomes" id="UP000198876">
    <property type="component" value="Unassembled WGS sequence"/>
</dbReference>
<dbReference type="PANTHER" id="PTHR35848">
    <property type="entry name" value="OXALATE-BINDING PROTEIN"/>
    <property type="match status" value="1"/>
</dbReference>
<dbReference type="SUPFAM" id="SSF51182">
    <property type="entry name" value="RmlC-like cupins"/>
    <property type="match status" value="1"/>
</dbReference>
<evidence type="ECO:0000259" key="2">
    <source>
        <dbReference type="Pfam" id="PF07883"/>
    </source>
</evidence>
<name>A0A1I2UQV5_9EURY</name>